<evidence type="ECO:0000256" key="1">
    <source>
        <dbReference type="ARBA" id="ARBA00004141"/>
    </source>
</evidence>
<keyword evidence="3 5" id="KW-1133">Transmembrane helix</keyword>
<dbReference type="InterPro" id="IPR052527">
    <property type="entry name" value="Metal_cation-efflux_comp"/>
</dbReference>
<comment type="subcellular location">
    <subcellularLocation>
        <location evidence="1">Membrane</location>
        <topology evidence="1">Multi-pass membrane protein</topology>
    </subcellularLocation>
</comment>
<feature type="transmembrane region" description="Helical" evidence="5">
    <location>
        <begin position="132"/>
        <end position="161"/>
    </location>
</feature>
<reference evidence="6 7" key="1">
    <citation type="submission" date="2018-06" db="EMBL/GenBank/DDBJ databases">
        <title>Comparative genomics of Brasilonema spp. strains.</title>
        <authorList>
            <person name="Alvarenga D.O."/>
            <person name="Fiore M.F."/>
            <person name="Varani A.M."/>
        </authorList>
    </citation>
    <scope>NUCLEOTIDE SEQUENCE [LARGE SCALE GENOMIC DNA]</scope>
    <source>
        <strain evidence="6 7">CENA114</strain>
    </source>
</reference>
<name>A0A856M7W0_9CYAN</name>
<accession>A0A856M7W0</accession>
<keyword evidence="4 5" id="KW-0472">Membrane</keyword>
<dbReference type="KEGG" id="bsen:DP114_02345"/>
<dbReference type="GO" id="GO:0032259">
    <property type="term" value="P:methylation"/>
    <property type="evidence" value="ECO:0007669"/>
    <property type="project" value="UniProtKB-KW"/>
</dbReference>
<evidence type="ECO:0000313" key="7">
    <source>
        <dbReference type="Proteomes" id="UP000503129"/>
    </source>
</evidence>
<feature type="transmembrane region" description="Helical" evidence="5">
    <location>
        <begin position="6"/>
        <end position="24"/>
    </location>
</feature>
<proteinExistence type="predicted"/>
<sequence>MSEVTRKVIFLICFIVVFVIRFYFARLVKQNKITDDRRTTQEKLSLLLTFLGMFILPLVGVFTPWLDFAGYNLPDWTGWFGTVFFVLAIWLFWRSHTDLSLNWSASLAVRENHSLVDTGVYRYIRHPMYAAFWLWGIAQALLLHNWIYGLSYIVSFVPMYLKRVPQEEQMMLDTFREQYQDYMSGTGRVIPKFLL</sequence>
<dbReference type="Gene3D" id="1.20.120.1630">
    <property type="match status" value="1"/>
</dbReference>
<feature type="transmembrane region" description="Helical" evidence="5">
    <location>
        <begin position="44"/>
        <end position="64"/>
    </location>
</feature>
<evidence type="ECO:0000313" key="6">
    <source>
        <dbReference type="EMBL" id="QDL06898.1"/>
    </source>
</evidence>
<dbReference type="RefSeq" id="WP_171975340.1">
    <property type="nucleotide sequence ID" value="NZ_CAWOXK010000001.1"/>
</dbReference>
<dbReference type="GO" id="GO:0004671">
    <property type="term" value="F:protein C-terminal S-isoprenylcysteine carboxyl O-methyltransferase activity"/>
    <property type="evidence" value="ECO:0007669"/>
    <property type="project" value="InterPro"/>
</dbReference>
<dbReference type="Pfam" id="PF04140">
    <property type="entry name" value="ICMT"/>
    <property type="match status" value="1"/>
</dbReference>
<evidence type="ECO:0000256" key="5">
    <source>
        <dbReference type="SAM" id="Phobius"/>
    </source>
</evidence>
<keyword evidence="2 5" id="KW-0812">Transmembrane</keyword>
<keyword evidence="6" id="KW-0489">Methyltransferase</keyword>
<evidence type="ECO:0000256" key="4">
    <source>
        <dbReference type="ARBA" id="ARBA00023136"/>
    </source>
</evidence>
<keyword evidence="6" id="KW-0808">Transferase</keyword>
<dbReference type="PANTHER" id="PTHR43847">
    <property type="entry name" value="BLL3993 PROTEIN"/>
    <property type="match status" value="1"/>
</dbReference>
<evidence type="ECO:0000256" key="2">
    <source>
        <dbReference type="ARBA" id="ARBA00022692"/>
    </source>
</evidence>
<keyword evidence="7" id="KW-1185">Reference proteome</keyword>
<dbReference type="EMBL" id="CP030118">
    <property type="protein sequence ID" value="QDL06898.1"/>
    <property type="molecule type" value="Genomic_DNA"/>
</dbReference>
<feature type="transmembrane region" description="Helical" evidence="5">
    <location>
        <begin position="76"/>
        <end position="93"/>
    </location>
</feature>
<evidence type="ECO:0000256" key="3">
    <source>
        <dbReference type="ARBA" id="ARBA00022989"/>
    </source>
</evidence>
<dbReference type="AlphaFoldDB" id="A0A856M7W0"/>
<organism evidence="6 7">
    <name type="scientific">Brasilonema sennae CENA114</name>
    <dbReference type="NCBI Taxonomy" id="415709"/>
    <lineage>
        <taxon>Bacteria</taxon>
        <taxon>Bacillati</taxon>
        <taxon>Cyanobacteriota</taxon>
        <taxon>Cyanophyceae</taxon>
        <taxon>Nostocales</taxon>
        <taxon>Scytonemataceae</taxon>
        <taxon>Brasilonema</taxon>
        <taxon>Bromeliae group (in: Brasilonema)</taxon>
    </lineage>
</organism>
<protein>
    <submittedName>
        <fullName evidence="6">Isoprenylcysteine carboxylmethyltransferase family protein</fullName>
    </submittedName>
</protein>
<dbReference type="InterPro" id="IPR054851">
    <property type="entry name" value="Isoprenylcys_mtase"/>
</dbReference>
<dbReference type="GO" id="GO:0016020">
    <property type="term" value="C:membrane"/>
    <property type="evidence" value="ECO:0007669"/>
    <property type="project" value="UniProtKB-SubCell"/>
</dbReference>
<dbReference type="NCBIfam" id="NF040696">
    <property type="entry name" value="isopcys_mtase"/>
    <property type="match status" value="1"/>
</dbReference>
<gene>
    <name evidence="6" type="ORF">DP114_02345</name>
</gene>
<dbReference type="InterPro" id="IPR007269">
    <property type="entry name" value="ICMT_MeTrfase"/>
</dbReference>
<dbReference type="Proteomes" id="UP000503129">
    <property type="component" value="Chromosome"/>
</dbReference>
<dbReference type="PANTHER" id="PTHR43847:SF1">
    <property type="entry name" value="BLL3993 PROTEIN"/>
    <property type="match status" value="1"/>
</dbReference>